<dbReference type="SUPFAM" id="SSF53474">
    <property type="entry name" value="alpha/beta-Hydrolases"/>
    <property type="match status" value="1"/>
</dbReference>
<keyword evidence="3" id="KW-1185">Reference proteome</keyword>
<dbReference type="AlphaFoldDB" id="A0A5C6RV82"/>
<accession>A0A5C6RV82</accession>
<evidence type="ECO:0000313" key="2">
    <source>
        <dbReference type="EMBL" id="TXB66278.1"/>
    </source>
</evidence>
<feature type="domain" description="AB hydrolase-1" evidence="1">
    <location>
        <begin position="4"/>
        <end position="248"/>
    </location>
</feature>
<comment type="caution">
    <text evidence="2">The sequence shown here is derived from an EMBL/GenBank/DDBJ whole genome shotgun (WGS) entry which is preliminary data.</text>
</comment>
<dbReference type="Pfam" id="PF12697">
    <property type="entry name" value="Abhydrolase_6"/>
    <property type="match status" value="1"/>
</dbReference>
<protein>
    <submittedName>
        <fullName evidence="2">Alpha/beta hydrolase</fullName>
    </submittedName>
</protein>
<evidence type="ECO:0000259" key="1">
    <source>
        <dbReference type="Pfam" id="PF12697"/>
    </source>
</evidence>
<dbReference type="GO" id="GO:0016787">
    <property type="term" value="F:hydrolase activity"/>
    <property type="evidence" value="ECO:0007669"/>
    <property type="project" value="UniProtKB-KW"/>
</dbReference>
<dbReference type="PANTHER" id="PTHR43194:SF2">
    <property type="entry name" value="PEROXISOMAL MEMBRANE PROTEIN LPX1"/>
    <property type="match status" value="1"/>
</dbReference>
<dbReference type="PANTHER" id="PTHR43194">
    <property type="entry name" value="HYDROLASE ALPHA/BETA FOLD FAMILY"/>
    <property type="match status" value="1"/>
</dbReference>
<dbReference type="Gene3D" id="3.40.50.1820">
    <property type="entry name" value="alpha/beta hydrolase"/>
    <property type="match status" value="1"/>
</dbReference>
<proteinExistence type="predicted"/>
<dbReference type="InterPro" id="IPR029058">
    <property type="entry name" value="AB_hydrolase_fold"/>
</dbReference>
<evidence type="ECO:0000313" key="3">
    <source>
        <dbReference type="Proteomes" id="UP000321580"/>
    </source>
</evidence>
<dbReference type="OrthoDB" id="2213423at2"/>
<name>A0A5C6RV82_9BACT</name>
<gene>
    <name evidence="2" type="ORF">FRY97_05550</name>
</gene>
<dbReference type="RefSeq" id="WP_147166447.1">
    <property type="nucleotide sequence ID" value="NZ_VOOR01000008.1"/>
</dbReference>
<dbReference type="Proteomes" id="UP000321580">
    <property type="component" value="Unassembled WGS sequence"/>
</dbReference>
<reference evidence="2 3" key="1">
    <citation type="submission" date="2019-08" db="EMBL/GenBank/DDBJ databases">
        <title>Genome of Phaeodactylibacter luteus.</title>
        <authorList>
            <person name="Bowman J.P."/>
        </authorList>
    </citation>
    <scope>NUCLEOTIDE SEQUENCE [LARGE SCALE GENOMIC DNA]</scope>
    <source>
        <strain evidence="2 3">KCTC 42180</strain>
    </source>
</reference>
<organism evidence="2 3">
    <name type="scientific">Phaeodactylibacter luteus</name>
    <dbReference type="NCBI Taxonomy" id="1564516"/>
    <lineage>
        <taxon>Bacteria</taxon>
        <taxon>Pseudomonadati</taxon>
        <taxon>Bacteroidota</taxon>
        <taxon>Saprospiria</taxon>
        <taxon>Saprospirales</taxon>
        <taxon>Haliscomenobacteraceae</taxon>
        <taxon>Phaeodactylibacter</taxon>
    </lineage>
</organism>
<keyword evidence="2" id="KW-0378">Hydrolase</keyword>
<dbReference type="EMBL" id="VOOR01000008">
    <property type="protein sequence ID" value="TXB66278.1"/>
    <property type="molecule type" value="Genomic_DNA"/>
</dbReference>
<dbReference type="InterPro" id="IPR000073">
    <property type="entry name" value="AB_hydrolase_1"/>
</dbReference>
<dbReference type="InterPro" id="IPR050228">
    <property type="entry name" value="Carboxylesterase_BioH"/>
</dbReference>
<sequence length="260" mass="30146">MTQVLLLHGNGGGRTRFLPLLELYQQRQAPFTLHLPALPGFDGRPWPSGAADAWEPMLKALQAVVAQQPGADWVLYGHGVGGSLLLEWASRGWALPGQLQWEPKKVVLHGIIGASLEHRLFPKMMKPRLARTIMQHLIAWPLLRPVWERRLFQSPSQIPEEVRRQFFRDYAQCAAFPIFFDLITPSWYRQVQQSLSKAHFHFIWGSHERVVAARYLKYWQEDFPNARFEVVAGWDHFPMLDEPQAFYDYLSEWITGPSYD</sequence>